<evidence type="ECO:0000313" key="4">
    <source>
        <dbReference type="EMBL" id="MDC0685030.1"/>
    </source>
</evidence>
<dbReference type="GO" id="GO:0004519">
    <property type="term" value="F:endonuclease activity"/>
    <property type="evidence" value="ECO:0007669"/>
    <property type="project" value="UniProtKB-KW"/>
</dbReference>
<organism evidence="4 5">
    <name type="scientific">Sorangium atrum</name>
    <dbReference type="NCBI Taxonomy" id="2995308"/>
    <lineage>
        <taxon>Bacteria</taxon>
        <taxon>Pseudomonadati</taxon>
        <taxon>Myxococcota</taxon>
        <taxon>Polyangia</taxon>
        <taxon>Polyangiales</taxon>
        <taxon>Polyangiaceae</taxon>
        <taxon>Sorangium</taxon>
    </lineage>
</organism>
<evidence type="ECO:0000259" key="3">
    <source>
        <dbReference type="Pfam" id="PF05685"/>
    </source>
</evidence>
<evidence type="ECO:0000313" key="5">
    <source>
        <dbReference type="Proteomes" id="UP001217485"/>
    </source>
</evidence>
<feature type="region of interest" description="Disordered" evidence="2">
    <location>
        <begin position="1"/>
        <end position="23"/>
    </location>
</feature>
<evidence type="ECO:0000256" key="2">
    <source>
        <dbReference type="SAM" id="MobiDB-lite"/>
    </source>
</evidence>
<keyword evidence="4" id="KW-0255">Endonuclease</keyword>
<dbReference type="PANTHER" id="PTHR33352:SF3">
    <property type="entry name" value="SLR1612 PROTEIN"/>
    <property type="match status" value="1"/>
</dbReference>
<feature type="coiled-coil region" evidence="1">
    <location>
        <begin position="222"/>
        <end position="270"/>
    </location>
</feature>
<accession>A0ABT5CGS8</accession>
<reference evidence="4 5" key="1">
    <citation type="submission" date="2023-01" db="EMBL/GenBank/DDBJ databases">
        <title>Minimal conservation of predation-associated metabolite biosynthetic gene clusters underscores biosynthetic potential of Myxococcota including descriptions for ten novel species: Archangium lansinium sp. nov., Myxococcus landrumus sp. nov., Nannocystis bai.</title>
        <authorList>
            <person name="Ahearne A."/>
            <person name="Stevens C."/>
            <person name="Dowd S."/>
        </authorList>
    </citation>
    <scope>NUCLEOTIDE SEQUENCE [LARGE SCALE GENOMIC DNA]</scope>
    <source>
        <strain evidence="4 5">WIWO2</strain>
    </source>
</reference>
<name>A0ABT5CGS8_9BACT</name>
<dbReference type="Gene3D" id="3.90.1570.10">
    <property type="entry name" value="tt1808, chain A"/>
    <property type="match status" value="1"/>
</dbReference>
<keyword evidence="5" id="KW-1185">Reference proteome</keyword>
<dbReference type="RefSeq" id="WP_272103147.1">
    <property type="nucleotide sequence ID" value="NZ_JAQNDK010000006.1"/>
</dbReference>
<dbReference type="Pfam" id="PF05685">
    <property type="entry name" value="Uma2"/>
    <property type="match status" value="1"/>
</dbReference>
<keyword evidence="1" id="KW-0175">Coiled coil</keyword>
<dbReference type="InterPro" id="IPR012296">
    <property type="entry name" value="Nuclease_put_TT1808"/>
</dbReference>
<dbReference type="EMBL" id="JAQNDK010000006">
    <property type="protein sequence ID" value="MDC0685030.1"/>
    <property type="molecule type" value="Genomic_DNA"/>
</dbReference>
<dbReference type="CDD" id="cd06260">
    <property type="entry name" value="DUF820-like"/>
    <property type="match status" value="1"/>
</dbReference>
<keyword evidence="4" id="KW-0540">Nuclease</keyword>
<dbReference type="InterPro" id="IPR011335">
    <property type="entry name" value="Restrct_endonuc-II-like"/>
</dbReference>
<keyword evidence="4" id="KW-0378">Hydrolase</keyword>
<dbReference type="PANTHER" id="PTHR33352">
    <property type="entry name" value="SLR1095 PROTEIN"/>
    <property type="match status" value="1"/>
</dbReference>
<proteinExistence type="predicted"/>
<feature type="domain" description="Putative restriction endonuclease" evidence="3">
    <location>
        <begin position="46"/>
        <end position="178"/>
    </location>
</feature>
<dbReference type="SUPFAM" id="SSF52980">
    <property type="entry name" value="Restriction endonuclease-like"/>
    <property type="match status" value="1"/>
</dbReference>
<dbReference type="InterPro" id="IPR008538">
    <property type="entry name" value="Uma2"/>
</dbReference>
<evidence type="ECO:0000256" key="1">
    <source>
        <dbReference type="SAM" id="Coils"/>
    </source>
</evidence>
<gene>
    <name evidence="4" type="ORF">POL72_45365</name>
</gene>
<protein>
    <submittedName>
        <fullName evidence="4">Uma2 family endonuclease</fullName>
    </submittedName>
</protein>
<dbReference type="Proteomes" id="UP001217485">
    <property type="component" value="Unassembled WGS sequence"/>
</dbReference>
<sequence length="272" mass="31178">MERAPVSWVIDPDDPRAPPQEIWDKMTPEERQRVVDALPSELEISEVSPPEGDFHFNAKVAARDTLSGFFQSIGKRVYLACELPVYYPAGRMVAPDLIAVRDVDVKERACWSVSAEGKGVELALEILWNERSKEELENLAARYASLGIPEYFVFDRRRRRLRGFRLAQGSARYEPIARRAGLLTSAVLDLDLGVEGDRLCFYHALARLPEPREVLARLGAMVNDLMGLREEAEQRLDEAERRIEDTRQRAEEAEWRLAEALAELERFRRERG</sequence>
<comment type="caution">
    <text evidence="4">The sequence shown here is derived from an EMBL/GenBank/DDBJ whole genome shotgun (WGS) entry which is preliminary data.</text>
</comment>